<dbReference type="PANTHER" id="PTHR47699:SF1">
    <property type="entry name" value="SNARE ASSOCIATED GOLGI PROTEIN FAMILY"/>
    <property type="match status" value="1"/>
</dbReference>
<feature type="transmembrane region" description="Helical" evidence="1">
    <location>
        <begin position="201"/>
        <end position="219"/>
    </location>
</feature>
<name>A0AAV8U5P3_9ROSI</name>
<keyword evidence="4" id="KW-1185">Reference proteome</keyword>
<organism evidence="3 4">
    <name type="scientific">Erythroxylum novogranatense</name>
    <dbReference type="NCBI Taxonomy" id="1862640"/>
    <lineage>
        <taxon>Eukaryota</taxon>
        <taxon>Viridiplantae</taxon>
        <taxon>Streptophyta</taxon>
        <taxon>Embryophyta</taxon>
        <taxon>Tracheophyta</taxon>
        <taxon>Spermatophyta</taxon>
        <taxon>Magnoliopsida</taxon>
        <taxon>eudicotyledons</taxon>
        <taxon>Gunneridae</taxon>
        <taxon>Pentapetalae</taxon>
        <taxon>rosids</taxon>
        <taxon>fabids</taxon>
        <taxon>Malpighiales</taxon>
        <taxon>Erythroxylaceae</taxon>
        <taxon>Erythroxylum</taxon>
    </lineage>
</organism>
<evidence type="ECO:0000259" key="2">
    <source>
        <dbReference type="Pfam" id="PF09335"/>
    </source>
</evidence>
<evidence type="ECO:0000313" key="3">
    <source>
        <dbReference type="EMBL" id="KAJ8773509.1"/>
    </source>
</evidence>
<sequence length="264" mass="28566">MGRRWWKVAAAVAVVAVAREASKRSGLDKDVLLKVFSKMSDRLGVWAIPVYVGVHTITLALCLPYAVFFEAAASMLFGFLPAVLCVFAAKVLAASLSFSIGRLVFRSSNTAMEWARRNKYFNLLSKGVEQDGWRFVLLARFSPIPSYVINYALAATKVGFLVDFLLPTVVGCLPMILQNTSLGSLASAAVSSATGSQKSQVWSYLFPLLGIGSSILISLRIKKYSTSITALESSSNSPPQNYNNATSIQAISCTDESNDLKKGN</sequence>
<gene>
    <name evidence="3" type="ORF">K2173_005755</name>
</gene>
<accession>A0AAV8U5P3</accession>
<dbReference type="Pfam" id="PF09335">
    <property type="entry name" value="VTT_dom"/>
    <property type="match status" value="1"/>
</dbReference>
<evidence type="ECO:0000313" key="4">
    <source>
        <dbReference type="Proteomes" id="UP001159364"/>
    </source>
</evidence>
<dbReference type="GO" id="GO:0016020">
    <property type="term" value="C:membrane"/>
    <property type="evidence" value="ECO:0007669"/>
    <property type="project" value="TreeGrafter"/>
</dbReference>
<dbReference type="Proteomes" id="UP001159364">
    <property type="component" value="Linkage Group LG01"/>
</dbReference>
<keyword evidence="1" id="KW-0472">Membrane</keyword>
<dbReference type="PANTHER" id="PTHR47699">
    <property type="entry name" value="SNARE ASSOCIATED GOLGI PROTEIN FAMILY"/>
    <property type="match status" value="1"/>
</dbReference>
<feature type="domain" description="VTT" evidence="2">
    <location>
        <begin position="64"/>
        <end position="184"/>
    </location>
</feature>
<dbReference type="InterPro" id="IPR032816">
    <property type="entry name" value="VTT_dom"/>
</dbReference>
<keyword evidence="1" id="KW-0812">Transmembrane</keyword>
<comment type="caution">
    <text evidence="3">The sequence shown here is derived from an EMBL/GenBank/DDBJ whole genome shotgun (WGS) entry which is preliminary data.</text>
</comment>
<evidence type="ECO:0000256" key="1">
    <source>
        <dbReference type="SAM" id="Phobius"/>
    </source>
</evidence>
<feature type="transmembrane region" description="Helical" evidence="1">
    <location>
        <begin position="45"/>
        <end position="69"/>
    </location>
</feature>
<dbReference type="AlphaFoldDB" id="A0AAV8U5P3"/>
<feature type="transmembrane region" description="Helical" evidence="1">
    <location>
        <begin position="160"/>
        <end position="177"/>
    </location>
</feature>
<keyword evidence="1" id="KW-1133">Transmembrane helix</keyword>
<feature type="transmembrane region" description="Helical" evidence="1">
    <location>
        <begin position="76"/>
        <end position="100"/>
    </location>
</feature>
<reference evidence="3 4" key="1">
    <citation type="submission" date="2021-09" db="EMBL/GenBank/DDBJ databases">
        <title>Genomic insights and catalytic innovation underlie evolution of tropane alkaloids biosynthesis.</title>
        <authorList>
            <person name="Wang Y.-J."/>
            <person name="Tian T."/>
            <person name="Huang J.-P."/>
            <person name="Huang S.-X."/>
        </authorList>
    </citation>
    <scope>NUCLEOTIDE SEQUENCE [LARGE SCALE GENOMIC DNA]</scope>
    <source>
        <strain evidence="3">KIB-2018</strain>
        <tissue evidence="3">Leaf</tissue>
    </source>
</reference>
<proteinExistence type="predicted"/>
<protein>
    <recommendedName>
        <fullName evidence="2">VTT domain-containing protein</fullName>
    </recommendedName>
</protein>
<dbReference type="EMBL" id="JAIWQS010000001">
    <property type="protein sequence ID" value="KAJ8773509.1"/>
    <property type="molecule type" value="Genomic_DNA"/>
</dbReference>